<evidence type="ECO:0000259" key="1">
    <source>
        <dbReference type="Pfam" id="PF13482"/>
    </source>
</evidence>
<name>A0A1N7E380_9EURY</name>
<dbReference type="Proteomes" id="UP000186914">
    <property type="component" value="Unassembled WGS sequence"/>
</dbReference>
<dbReference type="RefSeq" id="WP_076431860.1">
    <property type="nucleotide sequence ID" value="NZ_FTNO01000005.1"/>
</dbReference>
<dbReference type="SUPFAM" id="SSF53098">
    <property type="entry name" value="Ribonuclease H-like"/>
    <property type="match status" value="1"/>
</dbReference>
<dbReference type="OrthoDB" id="211024at2157"/>
<sequence length="248" mass="28031">MRIENSFIPVRGVGEKTEQKLWQNGATDWDEFDPSLVGSATGDRIESFIATASEHLDDGNSRYFASEFPSGENWRLYENFRENTCFFDIETTGLSKYSSVVTTVSLHRGGETKTLVRGDDLTTEALRREFSESDLLVSFNGKRFDQPFLEHNFDLSMDAPHLDLMYTCKRLGLSGGLSAVENELGVSRGGMDIGGQDAVRLWHQYEAGDEEALETLVRYNQYDTQNLETILETVSETLHDDVFACHLR</sequence>
<evidence type="ECO:0000313" key="2">
    <source>
        <dbReference type="EMBL" id="SIR82425.1"/>
    </source>
</evidence>
<keyword evidence="3" id="KW-1185">Reference proteome</keyword>
<dbReference type="InterPro" id="IPR038720">
    <property type="entry name" value="YprB_RNase_H-like_dom"/>
</dbReference>
<dbReference type="InterPro" id="IPR012337">
    <property type="entry name" value="RNaseH-like_sf"/>
</dbReference>
<proteinExistence type="predicted"/>
<dbReference type="PANTHER" id="PTHR38462">
    <property type="entry name" value="EXONUCLEASE-LIKE PROTEIN"/>
    <property type="match status" value="1"/>
</dbReference>
<feature type="domain" description="YprB ribonuclease H-like" evidence="1">
    <location>
        <begin position="85"/>
        <end position="233"/>
    </location>
</feature>
<dbReference type="Gene3D" id="3.30.420.10">
    <property type="entry name" value="Ribonuclease H-like superfamily/Ribonuclease H"/>
    <property type="match status" value="1"/>
</dbReference>
<dbReference type="PANTHER" id="PTHR38462:SF1">
    <property type="entry name" value="YPRB RIBONUCLEASE H-LIKE DOMAIN-CONTAINING PROTEIN"/>
    <property type="match status" value="1"/>
</dbReference>
<dbReference type="InterPro" id="IPR036397">
    <property type="entry name" value="RNaseH_sf"/>
</dbReference>
<dbReference type="Pfam" id="PF13482">
    <property type="entry name" value="RNase_H_2"/>
    <property type="match status" value="1"/>
</dbReference>
<accession>A0A1N7E380</accession>
<dbReference type="GO" id="GO:0003676">
    <property type="term" value="F:nucleic acid binding"/>
    <property type="evidence" value="ECO:0007669"/>
    <property type="project" value="InterPro"/>
</dbReference>
<protein>
    <recommendedName>
        <fullName evidence="1">YprB ribonuclease H-like domain-containing protein</fullName>
    </recommendedName>
</protein>
<reference evidence="3" key="1">
    <citation type="submission" date="2017-01" db="EMBL/GenBank/DDBJ databases">
        <authorList>
            <person name="Varghese N."/>
            <person name="Submissions S."/>
        </authorList>
    </citation>
    <scope>NUCLEOTIDE SEQUENCE [LARGE SCALE GENOMIC DNA]</scope>
    <source>
        <strain evidence="3">CGMCC 1.7737</strain>
    </source>
</reference>
<organism evidence="2 3">
    <name type="scientific">Haladaptatus litoreus</name>
    <dbReference type="NCBI Taxonomy" id="553468"/>
    <lineage>
        <taxon>Archaea</taxon>
        <taxon>Methanobacteriati</taxon>
        <taxon>Methanobacteriota</taxon>
        <taxon>Stenosarchaea group</taxon>
        <taxon>Halobacteria</taxon>
        <taxon>Halobacteriales</taxon>
        <taxon>Haladaptataceae</taxon>
        <taxon>Haladaptatus</taxon>
    </lineage>
</organism>
<gene>
    <name evidence="2" type="ORF">SAMN05421858_3973</name>
</gene>
<dbReference type="EMBL" id="FTNO01000005">
    <property type="protein sequence ID" value="SIR82425.1"/>
    <property type="molecule type" value="Genomic_DNA"/>
</dbReference>
<dbReference type="AlphaFoldDB" id="A0A1N7E380"/>
<evidence type="ECO:0000313" key="3">
    <source>
        <dbReference type="Proteomes" id="UP000186914"/>
    </source>
</evidence>